<sequence length="257" mass="28030">MQQRMAIMESILTPDQRQHLASLPFSFEIDRNSEFAQAVQILQRQPADDPDGAVSPLQQQPHHMPVSGAPSLGLSGEQQQQSDQLRPMPVLPLSALTAPQRLDTSAGQAVGADKDAKRVARPLSGLQTKYTFNDRPVHQLPRVFSGDYSAADMDAIETSAELFASVVSASSADSQTVEEIIASKLALEKQQEHQQQHSASELPPPSKTATASPLMDVGWVWRGFLQQKAQAQAQVQVKIEEEQRAEASQPVLLLHCG</sequence>
<evidence type="ECO:0000313" key="3">
    <source>
        <dbReference type="Proteomes" id="UP000193922"/>
    </source>
</evidence>
<dbReference type="Proteomes" id="UP000193922">
    <property type="component" value="Unassembled WGS sequence"/>
</dbReference>
<evidence type="ECO:0000256" key="1">
    <source>
        <dbReference type="SAM" id="MobiDB-lite"/>
    </source>
</evidence>
<dbReference type="OrthoDB" id="5599102at2759"/>
<evidence type="ECO:0000313" key="2">
    <source>
        <dbReference type="EMBL" id="ORX67319.1"/>
    </source>
</evidence>
<dbReference type="AlphaFoldDB" id="A0A1Y1W1A6"/>
<proteinExistence type="predicted"/>
<name>A0A1Y1W1A6_9FUNG</name>
<dbReference type="RefSeq" id="XP_040741241.1">
    <property type="nucleotide sequence ID" value="XM_040891816.1"/>
</dbReference>
<comment type="caution">
    <text evidence="2">The sequence shown here is derived from an EMBL/GenBank/DDBJ whole genome shotgun (WGS) entry which is preliminary data.</text>
</comment>
<dbReference type="EMBL" id="MCFD01000013">
    <property type="protein sequence ID" value="ORX67319.1"/>
    <property type="molecule type" value="Genomic_DNA"/>
</dbReference>
<feature type="compositionally biased region" description="Low complexity" evidence="1">
    <location>
        <begin position="71"/>
        <end position="85"/>
    </location>
</feature>
<keyword evidence="3" id="KW-1185">Reference proteome</keyword>
<feature type="region of interest" description="Disordered" evidence="1">
    <location>
        <begin position="42"/>
        <end position="85"/>
    </location>
</feature>
<reference evidence="2 3" key="1">
    <citation type="submission" date="2016-07" db="EMBL/GenBank/DDBJ databases">
        <title>Pervasive Adenine N6-methylation of Active Genes in Fungi.</title>
        <authorList>
            <consortium name="DOE Joint Genome Institute"/>
            <person name="Mondo S.J."/>
            <person name="Dannebaum R.O."/>
            <person name="Kuo R.C."/>
            <person name="Labutti K."/>
            <person name="Haridas S."/>
            <person name="Kuo A."/>
            <person name="Salamov A."/>
            <person name="Ahrendt S.R."/>
            <person name="Lipzen A."/>
            <person name="Sullivan W."/>
            <person name="Andreopoulos W.B."/>
            <person name="Clum A."/>
            <person name="Lindquist E."/>
            <person name="Daum C."/>
            <person name="Ramamoorthy G.K."/>
            <person name="Gryganskyi A."/>
            <person name="Culley D."/>
            <person name="Magnuson J.K."/>
            <person name="James T.Y."/>
            <person name="O'Malley M.A."/>
            <person name="Stajich J.E."/>
            <person name="Spatafora J.W."/>
            <person name="Visel A."/>
            <person name="Grigoriev I.V."/>
        </authorList>
    </citation>
    <scope>NUCLEOTIDE SEQUENCE [LARGE SCALE GENOMIC DNA]</scope>
    <source>
        <strain evidence="2 3">ATCC 12442</strain>
    </source>
</reference>
<protein>
    <submittedName>
        <fullName evidence="2">Uncharacterized protein</fullName>
    </submittedName>
</protein>
<accession>A0A1Y1W1A6</accession>
<gene>
    <name evidence="2" type="ORF">DL89DRAFT_56696</name>
</gene>
<feature type="region of interest" description="Disordered" evidence="1">
    <location>
        <begin position="188"/>
        <end position="209"/>
    </location>
</feature>
<organism evidence="2 3">
    <name type="scientific">Linderina pennispora</name>
    <dbReference type="NCBI Taxonomy" id="61395"/>
    <lineage>
        <taxon>Eukaryota</taxon>
        <taxon>Fungi</taxon>
        <taxon>Fungi incertae sedis</taxon>
        <taxon>Zoopagomycota</taxon>
        <taxon>Kickxellomycotina</taxon>
        <taxon>Kickxellomycetes</taxon>
        <taxon>Kickxellales</taxon>
        <taxon>Kickxellaceae</taxon>
        <taxon>Linderina</taxon>
    </lineage>
</organism>
<dbReference type="GeneID" id="63808464"/>